<dbReference type="EMBL" id="AUPC02000071">
    <property type="protein sequence ID" value="POG74447.1"/>
    <property type="molecule type" value="Genomic_DNA"/>
</dbReference>
<sequence>MEDAGSIRPANGCSMNYTAWAYTIGLEGVDRSPSGGKVRRSWYHTDFGHNRGSDCCFNSTLQLIQQKPKFVYNIKNLNIYLNGYCDHYDYNNLSSSFIEESISELINSHNYLKNLNIFNCSNTLKIIIFHKINLKSLKINFNEAFEQQNILESIHIIIHCYLLNLNSTFIQQIINLTKPFKLKSLFIDNYFTLQIETFKLLLQKSGNYLENIVFGLSRNNEHNNK</sequence>
<gene>
    <name evidence="1" type="ORF">GLOIN_2v1873570</name>
</gene>
<dbReference type="AlphaFoldDB" id="A0A2P4QA15"/>
<dbReference type="VEuPathDB" id="FungiDB:RhiirFUN_016480"/>
<accession>A0A2P4QA15</accession>
<name>A0A2P4QA15_RHIID</name>
<comment type="caution">
    <text evidence="1">The sequence shown here is derived from an EMBL/GenBank/DDBJ whole genome shotgun (WGS) entry which is preliminary data.</text>
</comment>
<evidence type="ECO:0000313" key="1">
    <source>
        <dbReference type="EMBL" id="POG74447.1"/>
    </source>
</evidence>
<reference evidence="1 2" key="2">
    <citation type="journal article" date="2018" name="New Phytol.">
        <title>High intraspecific genome diversity in the model arbuscular mycorrhizal symbiont Rhizophagus irregularis.</title>
        <authorList>
            <person name="Chen E.C.H."/>
            <person name="Morin E."/>
            <person name="Beaudet D."/>
            <person name="Noel J."/>
            <person name="Yildirir G."/>
            <person name="Ndikumana S."/>
            <person name="Charron P."/>
            <person name="St-Onge C."/>
            <person name="Giorgi J."/>
            <person name="Kruger M."/>
            <person name="Marton T."/>
            <person name="Ropars J."/>
            <person name="Grigoriev I.V."/>
            <person name="Hainaut M."/>
            <person name="Henrissat B."/>
            <person name="Roux C."/>
            <person name="Martin F."/>
            <person name="Corradi N."/>
        </authorList>
    </citation>
    <scope>NUCLEOTIDE SEQUENCE [LARGE SCALE GENOMIC DNA]</scope>
    <source>
        <strain evidence="1 2">DAOM 197198</strain>
    </source>
</reference>
<protein>
    <submittedName>
        <fullName evidence="1">Uncharacterized protein</fullName>
    </submittedName>
</protein>
<organism evidence="1 2">
    <name type="scientific">Rhizophagus irregularis (strain DAOM 181602 / DAOM 197198 / MUCL 43194)</name>
    <name type="common">Arbuscular mycorrhizal fungus</name>
    <name type="synonym">Glomus intraradices</name>
    <dbReference type="NCBI Taxonomy" id="747089"/>
    <lineage>
        <taxon>Eukaryota</taxon>
        <taxon>Fungi</taxon>
        <taxon>Fungi incertae sedis</taxon>
        <taxon>Mucoromycota</taxon>
        <taxon>Glomeromycotina</taxon>
        <taxon>Glomeromycetes</taxon>
        <taxon>Glomerales</taxon>
        <taxon>Glomeraceae</taxon>
        <taxon>Rhizophagus</taxon>
    </lineage>
</organism>
<dbReference type="Proteomes" id="UP000018888">
    <property type="component" value="Unassembled WGS sequence"/>
</dbReference>
<reference evidence="1 2" key="1">
    <citation type="journal article" date="2013" name="Proc. Natl. Acad. Sci. U.S.A.">
        <title>Genome of an arbuscular mycorrhizal fungus provides insight into the oldest plant symbiosis.</title>
        <authorList>
            <person name="Tisserant E."/>
            <person name="Malbreil M."/>
            <person name="Kuo A."/>
            <person name="Kohler A."/>
            <person name="Symeonidi A."/>
            <person name="Balestrini R."/>
            <person name="Charron P."/>
            <person name="Duensing N."/>
            <person name="Frei Dit Frey N."/>
            <person name="Gianinazzi-Pearson V."/>
            <person name="Gilbert L.B."/>
            <person name="Handa Y."/>
            <person name="Herr J.R."/>
            <person name="Hijri M."/>
            <person name="Koul R."/>
            <person name="Kawaguchi M."/>
            <person name="Krajinski F."/>
            <person name="Lammers P.J."/>
            <person name="Masclaux F.G."/>
            <person name="Murat C."/>
            <person name="Morin E."/>
            <person name="Ndikumana S."/>
            <person name="Pagni M."/>
            <person name="Petitpierre D."/>
            <person name="Requena N."/>
            <person name="Rosikiewicz P."/>
            <person name="Riley R."/>
            <person name="Saito K."/>
            <person name="San Clemente H."/>
            <person name="Shapiro H."/>
            <person name="van Tuinen D."/>
            <person name="Becard G."/>
            <person name="Bonfante P."/>
            <person name="Paszkowski U."/>
            <person name="Shachar-Hill Y.Y."/>
            <person name="Tuskan G.A."/>
            <person name="Young P.W."/>
            <person name="Sanders I.R."/>
            <person name="Henrissat B."/>
            <person name="Rensing S.A."/>
            <person name="Grigoriev I.V."/>
            <person name="Corradi N."/>
            <person name="Roux C."/>
            <person name="Martin F."/>
        </authorList>
    </citation>
    <scope>NUCLEOTIDE SEQUENCE [LARGE SCALE GENOMIC DNA]</scope>
    <source>
        <strain evidence="1 2">DAOM 197198</strain>
    </source>
</reference>
<evidence type="ECO:0000313" key="2">
    <source>
        <dbReference type="Proteomes" id="UP000018888"/>
    </source>
</evidence>
<proteinExistence type="predicted"/>
<keyword evidence="2" id="KW-1185">Reference proteome</keyword>